<comment type="similarity">
    <text evidence="4">Belongs to the BCKDHA family.</text>
</comment>
<evidence type="ECO:0000313" key="7">
    <source>
        <dbReference type="Proteomes" id="UP000072763"/>
    </source>
</evidence>
<dbReference type="EC" id="1.2.4.4" evidence="4"/>
<dbReference type="GO" id="GO:0009083">
    <property type="term" value="P:branched-chain amino acid catabolic process"/>
    <property type="evidence" value="ECO:0007669"/>
    <property type="project" value="TreeGrafter"/>
</dbReference>
<dbReference type="CDD" id="cd02000">
    <property type="entry name" value="TPP_E1_PDC_ADC_BCADC"/>
    <property type="match status" value="1"/>
</dbReference>
<comment type="cofactor">
    <cofactor evidence="1 4">
        <name>thiamine diphosphate</name>
        <dbReference type="ChEBI" id="CHEBI:58937"/>
    </cofactor>
</comment>
<dbReference type="GO" id="GO:0000287">
    <property type="term" value="F:magnesium ion binding"/>
    <property type="evidence" value="ECO:0007669"/>
    <property type="project" value="UniProtKB-ARBA"/>
</dbReference>
<evidence type="ECO:0000313" key="6">
    <source>
        <dbReference type="EMBL" id="KTR46317.1"/>
    </source>
</evidence>
<dbReference type="AlphaFoldDB" id="A0A147DLV3"/>
<dbReference type="InterPro" id="IPR029061">
    <property type="entry name" value="THDP-binding"/>
</dbReference>
<name>A0A147DLV3_9MICO</name>
<comment type="caution">
    <text evidence="6">The sequence shown here is derived from an EMBL/GenBank/DDBJ whole genome shotgun (WGS) entry which is preliminary data.</text>
</comment>
<feature type="domain" description="Dehydrogenase E1 component" evidence="5">
    <location>
        <begin position="48"/>
        <end position="325"/>
    </location>
</feature>
<comment type="catalytic activity">
    <reaction evidence="4">
        <text>N(6)-[(R)-lipoyl]-L-lysyl-[protein] + 3-methyl-2-oxobutanoate + H(+) = N(6)-[(R)-S(8)-2-methylpropanoyldihydrolipoyl]-L-lysyl-[protein] + CO2</text>
        <dbReference type="Rhea" id="RHEA:13457"/>
        <dbReference type="Rhea" id="RHEA-COMP:10474"/>
        <dbReference type="Rhea" id="RHEA-COMP:10497"/>
        <dbReference type="ChEBI" id="CHEBI:11851"/>
        <dbReference type="ChEBI" id="CHEBI:15378"/>
        <dbReference type="ChEBI" id="CHEBI:16526"/>
        <dbReference type="ChEBI" id="CHEBI:83099"/>
        <dbReference type="ChEBI" id="CHEBI:83142"/>
        <dbReference type="EC" id="1.2.4.4"/>
    </reaction>
</comment>
<dbReference type="PATRIC" id="fig|465820.4.peg.544"/>
<dbReference type="STRING" id="465820.NS263_02250"/>
<organism evidence="6 7">
    <name type="scientific">Curtobacterium oceanosedimentum</name>
    <dbReference type="NCBI Taxonomy" id="465820"/>
    <lineage>
        <taxon>Bacteria</taxon>
        <taxon>Bacillati</taxon>
        <taxon>Actinomycetota</taxon>
        <taxon>Actinomycetes</taxon>
        <taxon>Micrococcales</taxon>
        <taxon>Microbacteriaceae</taxon>
        <taxon>Curtobacterium</taxon>
    </lineage>
</organism>
<dbReference type="GO" id="GO:0003863">
    <property type="term" value="F:branched-chain 2-oxo acid dehydrogenase activity"/>
    <property type="evidence" value="ECO:0007669"/>
    <property type="project" value="UniProtKB-EC"/>
</dbReference>
<dbReference type="OrthoDB" id="9766715at2"/>
<evidence type="ECO:0000256" key="1">
    <source>
        <dbReference type="ARBA" id="ARBA00001964"/>
    </source>
</evidence>
<keyword evidence="3 4" id="KW-0786">Thiamine pyrophosphate</keyword>
<gene>
    <name evidence="6" type="ORF">NS359_15760</name>
</gene>
<keyword evidence="6" id="KW-0670">Pyruvate</keyword>
<keyword evidence="2 4" id="KW-0560">Oxidoreductase</keyword>
<reference evidence="6 7" key="1">
    <citation type="journal article" date="2016" name="Front. Microbiol.">
        <title>Genomic Resource of Rice Seed Associated Bacteria.</title>
        <authorList>
            <person name="Midha S."/>
            <person name="Bansal K."/>
            <person name="Sharma S."/>
            <person name="Kumar N."/>
            <person name="Patil P.P."/>
            <person name="Chaudhry V."/>
            <person name="Patil P.B."/>
        </authorList>
    </citation>
    <scope>NUCLEOTIDE SEQUENCE [LARGE SCALE GENOMIC DNA]</scope>
    <source>
        <strain evidence="6 7">NS359</strain>
    </source>
</reference>
<dbReference type="PANTHER" id="PTHR43380:SF1">
    <property type="entry name" value="2-OXOISOVALERATE DEHYDROGENASE SUBUNIT ALPHA, MITOCHONDRIAL"/>
    <property type="match status" value="1"/>
</dbReference>
<accession>A0A147DLV3</accession>
<evidence type="ECO:0000256" key="3">
    <source>
        <dbReference type="ARBA" id="ARBA00023052"/>
    </source>
</evidence>
<proteinExistence type="inferred from homology"/>
<dbReference type="Proteomes" id="UP000072763">
    <property type="component" value="Unassembled WGS sequence"/>
</dbReference>
<dbReference type="RefSeq" id="WP_058750773.1">
    <property type="nucleotide sequence ID" value="NZ_LDRC01000121.1"/>
</dbReference>
<evidence type="ECO:0000256" key="2">
    <source>
        <dbReference type="ARBA" id="ARBA00023002"/>
    </source>
</evidence>
<dbReference type="InterPro" id="IPR050771">
    <property type="entry name" value="Alpha-ketoacid_DH_E1_comp"/>
</dbReference>
<evidence type="ECO:0000259" key="5">
    <source>
        <dbReference type="Pfam" id="PF00676"/>
    </source>
</evidence>
<sequence length="377" mass="41116">MSFHAAAPATATVRILDPEGRFVETDENAEYAAVARAIPDETLLAMHRRMVLTRRFDHAGHNLQRTGQLGLWVPSHGQEAAQVGSVFALRAQDHVFPSYREHAVTMHRGVEPMEIIAMYRGQTHGGWDPDERGNTHVSTLVIGSQTLHATGYALGQQLDGDVGTGDPDRDACTIVYFGDGATSQGDVNEAYVFAASTKAPVVFFLQNNHWAISVPVATQSPTPLVDRPRGFGIPSVRVDGNDVLASYTASLVATDHARSGQGPAFVEAETYRIGAHTSSDDPTRYRLDDELASWVERDPIARSAAYLRSRGVTDEQLARFDEEGEDIAADVRRATVALPPPPVGVMFDNVYREPHPVTTAQKAWLEQYEAGYEGGSH</sequence>
<evidence type="ECO:0000256" key="4">
    <source>
        <dbReference type="RuleBase" id="RU365014"/>
    </source>
</evidence>
<protein>
    <recommendedName>
        <fullName evidence="4">2-oxoisovalerate dehydrogenase subunit alpha</fullName>
        <ecNumber evidence="4">1.2.4.4</ecNumber>
    </recommendedName>
    <alternativeName>
        <fullName evidence="4">Branched-chain alpha-keto acid dehydrogenase E1 component alpha chain</fullName>
    </alternativeName>
</protein>
<dbReference type="Pfam" id="PF00676">
    <property type="entry name" value="E1_dh"/>
    <property type="match status" value="1"/>
</dbReference>
<comment type="function">
    <text evidence="4">The branched-chain alpha-keto dehydrogenase complex catalyzes the overall conversion of alpha-keto acids to acyl-CoA and CO(2). It contains multiple copies of three enzymatic components: branched-chain alpha-keto acid decarboxylase (E1), lipoamide acyltransferase (E2) and lipoamide dehydrogenase (E3).</text>
</comment>
<dbReference type="Gene3D" id="3.40.50.970">
    <property type="match status" value="1"/>
</dbReference>
<dbReference type="InterPro" id="IPR001017">
    <property type="entry name" value="DH_E1"/>
</dbReference>
<dbReference type="EMBL" id="LDRC01000121">
    <property type="protein sequence ID" value="KTR46317.1"/>
    <property type="molecule type" value="Genomic_DNA"/>
</dbReference>
<dbReference type="SUPFAM" id="SSF52518">
    <property type="entry name" value="Thiamin diphosphate-binding fold (THDP-binding)"/>
    <property type="match status" value="1"/>
</dbReference>
<dbReference type="PANTHER" id="PTHR43380">
    <property type="entry name" value="2-OXOISOVALERATE DEHYDROGENASE SUBUNIT ALPHA, MITOCHONDRIAL"/>
    <property type="match status" value="1"/>
</dbReference>